<proteinExistence type="predicted"/>
<dbReference type="GO" id="GO:0003677">
    <property type="term" value="F:DNA binding"/>
    <property type="evidence" value="ECO:0007669"/>
    <property type="project" value="InterPro"/>
</dbReference>
<reference evidence="3" key="1">
    <citation type="submission" date="2020-02" db="EMBL/GenBank/DDBJ databases">
        <authorList>
            <person name="Meier V. D."/>
        </authorList>
    </citation>
    <scope>NUCLEOTIDE SEQUENCE</scope>
    <source>
        <strain evidence="3">AVDCRST_MAG12</strain>
    </source>
</reference>
<dbReference type="InterPro" id="IPR050090">
    <property type="entry name" value="Tyrosine_recombinase_XerCD"/>
</dbReference>
<dbReference type="InterPro" id="IPR002104">
    <property type="entry name" value="Integrase_catalytic"/>
</dbReference>
<gene>
    <name evidence="3" type="ORF">AVDCRST_MAG12-3653</name>
</gene>
<protein>
    <submittedName>
        <fullName evidence="3">Phage integrase, site-specific tyrosine recombinase</fullName>
    </submittedName>
</protein>
<evidence type="ECO:0000313" key="3">
    <source>
        <dbReference type="EMBL" id="CAA9518876.1"/>
    </source>
</evidence>
<dbReference type="EMBL" id="CADCVK010000514">
    <property type="protein sequence ID" value="CAA9518876.1"/>
    <property type="molecule type" value="Genomic_DNA"/>
</dbReference>
<evidence type="ECO:0000256" key="1">
    <source>
        <dbReference type="ARBA" id="ARBA00023172"/>
    </source>
</evidence>
<dbReference type="Gene3D" id="1.10.443.10">
    <property type="entry name" value="Intergrase catalytic core"/>
    <property type="match status" value="1"/>
</dbReference>
<dbReference type="GO" id="GO:0006310">
    <property type="term" value="P:DNA recombination"/>
    <property type="evidence" value="ECO:0007669"/>
    <property type="project" value="UniProtKB-KW"/>
</dbReference>
<organism evidence="3">
    <name type="scientific">uncultured Rubrobacteraceae bacterium</name>
    <dbReference type="NCBI Taxonomy" id="349277"/>
    <lineage>
        <taxon>Bacteria</taxon>
        <taxon>Bacillati</taxon>
        <taxon>Actinomycetota</taxon>
        <taxon>Rubrobacteria</taxon>
        <taxon>Rubrobacterales</taxon>
        <taxon>Rubrobacteraceae</taxon>
        <taxon>environmental samples</taxon>
    </lineage>
</organism>
<feature type="domain" description="Tyr recombinase" evidence="2">
    <location>
        <begin position="1"/>
        <end position="86"/>
    </location>
</feature>
<dbReference type="AlphaFoldDB" id="A0A6J4TC86"/>
<dbReference type="InterPro" id="IPR011010">
    <property type="entry name" value="DNA_brk_join_enz"/>
</dbReference>
<dbReference type="CDD" id="cd01189">
    <property type="entry name" value="INT_ICEBs1_C_like"/>
    <property type="match status" value="1"/>
</dbReference>
<sequence length="104" mass="11221">MFASEIGTPLDAQNVVNRSFKPLLRRAGLPSIRFHDLRHTCATLLLAKGVHPKLVQALLGHASIGITMDLYSHWAPAMGDQAAAAMEEVLQMGRSKAKDDSDAA</sequence>
<accession>A0A6J4TC86</accession>
<dbReference type="InterPro" id="IPR013762">
    <property type="entry name" value="Integrase-like_cat_sf"/>
</dbReference>
<dbReference type="Pfam" id="PF00589">
    <property type="entry name" value="Phage_integrase"/>
    <property type="match status" value="1"/>
</dbReference>
<dbReference type="GO" id="GO:0015074">
    <property type="term" value="P:DNA integration"/>
    <property type="evidence" value="ECO:0007669"/>
    <property type="project" value="InterPro"/>
</dbReference>
<evidence type="ECO:0000259" key="2">
    <source>
        <dbReference type="PROSITE" id="PS51898"/>
    </source>
</evidence>
<dbReference type="PANTHER" id="PTHR30349">
    <property type="entry name" value="PHAGE INTEGRASE-RELATED"/>
    <property type="match status" value="1"/>
</dbReference>
<dbReference type="SUPFAM" id="SSF56349">
    <property type="entry name" value="DNA breaking-rejoining enzymes"/>
    <property type="match status" value="1"/>
</dbReference>
<dbReference type="PANTHER" id="PTHR30349:SF91">
    <property type="entry name" value="INTA PROTEIN"/>
    <property type="match status" value="1"/>
</dbReference>
<dbReference type="PROSITE" id="PS51898">
    <property type="entry name" value="TYR_RECOMBINASE"/>
    <property type="match status" value="1"/>
</dbReference>
<name>A0A6J4TC86_9ACTN</name>
<keyword evidence="1" id="KW-0233">DNA recombination</keyword>